<sequence>MRNKGFTLIELIIVIVILGVIGAIAAPRFLGLQEDAKSASIIGLNASLKSGADIVYGKASIEGLESLPEARIDFDSNNTRFINVAYGFPKATIEDLNFVVSGLASDWAHKTSNTELTIYFGYANYAELCVKYTQATESRAAIVQVIDNKTECGGLSQ</sequence>
<feature type="transmembrane region" description="Helical" evidence="1">
    <location>
        <begin position="6"/>
        <end position="30"/>
    </location>
</feature>
<keyword evidence="1" id="KW-0472">Membrane</keyword>
<accession>A0AAQ2Y3G8</accession>
<protein>
    <submittedName>
        <fullName evidence="2">Prepilin-type N-terminal cleavage/methylation domain-containing protein</fullName>
    </submittedName>
</protein>
<evidence type="ECO:0000256" key="1">
    <source>
        <dbReference type="SAM" id="Phobius"/>
    </source>
</evidence>
<dbReference type="SUPFAM" id="SSF54523">
    <property type="entry name" value="Pili subunits"/>
    <property type="match status" value="1"/>
</dbReference>
<dbReference type="PROSITE" id="PS00409">
    <property type="entry name" value="PROKAR_NTER_METHYL"/>
    <property type="match status" value="1"/>
</dbReference>
<keyword evidence="1" id="KW-1133">Transmembrane helix</keyword>
<dbReference type="RefSeq" id="WP_212582992.1">
    <property type="nucleotide sequence ID" value="NZ_CP092683.1"/>
</dbReference>
<dbReference type="NCBIfam" id="TIGR02532">
    <property type="entry name" value="IV_pilin_GFxxxE"/>
    <property type="match status" value="1"/>
</dbReference>
<proteinExistence type="predicted"/>
<dbReference type="AlphaFoldDB" id="A0AAQ2Y3G8"/>
<keyword evidence="1" id="KW-0812">Transmembrane</keyword>
<dbReference type="EMBL" id="CP117989">
    <property type="protein sequence ID" value="WDG11093.1"/>
    <property type="molecule type" value="Genomic_DNA"/>
</dbReference>
<dbReference type="Proteomes" id="UP001219537">
    <property type="component" value="Chromosome 2"/>
</dbReference>
<evidence type="ECO:0000313" key="2">
    <source>
        <dbReference type="EMBL" id="WDG11093.1"/>
    </source>
</evidence>
<dbReference type="Gene3D" id="3.30.700.10">
    <property type="entry name" value="Glycoprotein, Type 4 Pilin"/>
    <property type="match status" value="1"/>
</dbReference>
<dbReference type="InterPro" id="IPR045584">
    <property type="entry name" value="Pilin-like"/>
</dbReference>
<organism evidence="2 3">
    <name type="scientific">Vibrio campbellii</name>
    <dbReference type="NCBI Taxonomy" id="680"/>
    <lineage>
        <taxon>Bacteria</taxon>
        <taxon>Pseudomonadati</taxon>
        <taxon>Pseudomonadota</taxon>
        <taxon>Gammaproteobacteria</taxon>
        <taxon>Vibrionales</taxon>
        <taxon>Vibrionaceae</taxon>
        <taxon>Vibrio</taxon>
    </lineage>
</organism>
<name>A0AAQ2Y3G8_9VIBR</name>
<reference evidence="2" key="1">
    <citation type="submission" date="2023-02" db="EMBL/GenBank/DDBJ databases">
        <title>Isolation, identification, and genome analysis of Vibrio campbellii in the Penaeus vannamei larvae stage.</title>
        <authorList>
            <person name="Huang T."/>
            <person name="Zhang B."/>
        </authorList>
    </citation>
    <scope>NUCLEOTIDE SEQUENCE</scope>
    <source>
        <strain evidence="2">20220413_1</strain>
    </source>
</reference>
<dbReference type="Pfam" id="PF07963">
    <property type="entry name" value="N_methyl"/>
    <property type="match status" value="1"/>
</dbReference>
<evidence type="ECO:0000313" key="3">
    <source>
        <dbReference type="Proteomes" id="UP001219537"/>
    </source>
</evidence>
<gene>
    <name evidence="2" type="ORF">PUN50_17655</name>
</gene>
<dbReference type="InterPro" id="IPR012902">
    <property type="entry name" value="N_methyl_site"/>
</dbReference>